<dbReference type="EMBL" id="KN762515">
    <property type="protein sequence ID" value="KIH48116.1"/>
    <property type="molecule type" value="Genomic_DNA"/>
</dbReference>
<feature type="domain" description="Replication-associated protein ORF2/G2P" evidence="1">
    <location>
        <begin position="59"/>
        <end position="122"/>
    </location>
</feature>
<keyword evidence="3" id="KW-1185">Reference proteome</keyword>
<protein>
    <submittedName>
        <fullName evidence="2">Replication-associated protein G2P family protein</fullName>
    </submittedName>
</protein>
<proteinExistence type="predicted"/>
<dbReference type="AlphaFoldDB" id="A0A0C2FT72"/>
<accession>A0A0C2FT72</accession>
<name>A0A0C2FT72_9BILA</name>
<evidence type="ECO:0000313" key="3">
    <source>
        <dbReference type="Proteomes" id="UP000054047"/>
    </source>
</evidence>
<sequence length="279" mass="31706">MPVITLYPHGGKGGVAPMKNSHARALRGEVHGWSYGATRRNTEFLMSIREDRLTGAGVALTLTLRDCPPTSDDWHKLRRAWEKRMVRAGMVRLHWVTEWQRRGVPHLHCAIWFDAMYDIAGAIDAWVAVAGVYGAGHRGQHGRMIDGPVGWFQYLSKHAARGVSHYQRSIDNVPEAWQKKTGRVWGKGGDWPVQEKIRINLQDQHGDGGWFAYRRLMRSWRLANARSSGDAYRIRSARKMLTCNDPVRARLIGFMEWSPYEVQMALLANVAARGYSITC</sequence>
<evidence type="ECO:0000313" key="2">
    <source>
        <dbReference type="EMBL" id="KIH48116.1"/>
    </source>
</evidence>
<organism evidence="2 3">
    <name type="scientific">Ancylostoma duodenale</name>
    <dbReference type="NCBI Taxonomy" id="51022"/>
    <lineage>
        <taxon>Eukaryota</taxon>
        <taxon>Metazoa</taxon>
        <taxon>Ecdysozoa</taxon>
        <taxon>Nematoda</taxon>
        <taxon>Chromadorea</taxon>
        <taxon>Rhabditida</taxon>
        <taxon>Rhabditina</taxon>
        <taxon>Rhabditomorpha</taxon>
        <taxon>Strongyloidea</taxon>
        <taxon>Ancylostomatidae</taxon>
        <taxon>Ancylostomatinae</taxon>
        <taxon>Ancylostoma</taxon>
    </lineage>
</organism>
<gene>
    <name evidence="2" type="ORF">ANCDUO_21818</name>
</gene>
<reference evidence="2 3" key="1">
    <citation type="submission" date="2013-12" db="EMBL/GenBank/DDBJ databases">
        <title>Draft genome of the parsitic nematode Ancylostoma duodenale.</title>
        <authorList>
            <person name="Mitreva M."/>
        </authorList>
    </citation>
    <scope>NUCLEOTIDE SEQUENCE [LARGE SCALE GENOMIC DNA]</scope>
    <source>
        <strain evidence="2 3">Zhejiang</strain>
    </source>
</reference>
<dbReference type="InterPro" id="IPR056906">
    <property type="entry name" value="ORF2/G2P_dom"/>
</dbReference>
<dbReference type="Pfam" id="PF23343">
    <property type="entry name" value="REP_ORF2-G2P"/>
    <property type="match status" value="1"/>
</dbReference>
<dbReference type="Proteomes" id="UP000054047">
    <property type="component" value="Unassembled WGS sequence"/>
</dbReference>
<evidence type="ECO:0000259" key="1">
    <source>
        <dbReference type="Pfam" id="PF23343"/>
    </source>
</evidence>